<accession>A7THE4</accession>
<dbReference type="PRINTS" id="PR00080">
    <property type="entry name" value="SDRFAMILY"/>
</dbReference>
<reference evidence="5 6" key="1">
    <citation type="journal article" date="2007" name="Proc. Natl. Acad. Sci. U.S.A.">
        <title>Independent sorting-out of thousands of duplicated gene pairs in two yeast species descended from a whole-genome duplication.</title>
        <authorList>
            <person name="Scannell D.R."/>
            <person name="Frank A.C."/>
            <person name="Conant G.C."/>
            <person name="Byrne K.P."/>
            <person name="Woolfit M."/>
            <person name="Wolfe K.H."/>
        </authorList>
    </citation>
    <scope>NUCLEOTIDE SEQUENCE [LARGE SCALE GENOMIC DNA]</scope>
    <source>
        <strain evidence="6">ATCC 22028 / DSM 70294 / BCRC 21397 / CBS 2163 / NBRC 10782 / NRRL Y-8283 / UCD 57-17</strain>
    </source>
</reference>
<dbReference type="GO" id="GO:0019433">
    <property type="term" value="P:triglyceride catabolic process"/>
    <property type="evidence" value="ECO:0007669"/>
    <property type="project" value="EnsemblFungi"/>
</dbReference>
<dbReference type="AlphaFoldDB" id="A7THE4"/>
<dbReference type="PRINTS" id="PR00081">
    <property type="entry name" value="GDHRDH"/>
</dbReference>
<dbReference type="GeneID" id="5546545"/>
<gene>
    <name evidence="5" type="ORF">Kpol_1039p17</name>
</gene>
<dbReference type="InterPro" id="IPR002347">
    <property type="entry name" value="SDR_fam"/>
</dbReference>
<dbReference type="GO" id="GO:0005783">
    <property type="term" value="C:endoplasmic reticulum"/>
    <property type="evidence" value="ECO:0007669"/>
    <property type="project" value="EnsemblFungi"/>
</dbReference>
<dbReference type="OrthoDB" id="2102561at2759"/>
<dbReference type="FunCoup" id="A7THE4">
    <property type="interactions" value="270"/>
</dbReference>
<dbReference type="PANTHER" id="PTHR44169:SF6">
    <property type="entry name" value="NADPH-DEPENDENT 1-ACYLDIHYDROXYACETONE PHOSPHATE REDUCTASE"/>
    <property type="match status" value="1"/>
</dbReference>
<keyword evidence="6" id="KW-1185">Reference proteome</keyword>
<dbReference type="GO" id="GO:0005811">
    <property type="term" value="C:lipid droplet"/>
    <property type="evidence" value="ECO:0007669"/>
    <property type="project" value="EnsemblFungi"/>
</dbReference>
<dbReference type="HOGENOM" id="CLU_010194_2_9_1"/>
<protein>
    <recommendedName>
        <fullName evidence="7">NADPH-dependent 1-acyldihydroxyacetone phosphate reductase</fullName>
    </recommendedName>
</protein>
<dbReference type="eggNOG" id="KOG1209">
    <property type="taxonomic scope" value="Eukaryota"/>
</dbReference>
<keyword evidence="2" id="KW-0521">NADP</keyword>
<dbReference type="Gene3D" id="3.40.50.720">
    <property type="entry name" value="NAD(P)-binding Rossmann-like Domain"/>
    <property type="match status" value="1"/>
</dbReference>
<dbReference type="EMBL" id="DS480391">
    <property type="protein sequence ID" value="EDO18268.1"/>
    <property type="molecule type" value="Genomic_DNA"/>
</dbReference>
<comment type="similarity">
    <text evidence="1 4">Belongs to the short-chain dehydrogenases/reductases (SDR) family.</text>
</comment>
<evidence type="ECO:0000256" key="4">
    <source>
        <dbReference type="RuleBase" id="RU000363"/>
    </source>
</evidence>
<dbReference type="CDD" id="cd05374">
    <property type="entry name" value="17beta-HSD-like_SDR_c"/>
    <property type="match status" value="1"/>
</dbReference>
<keyword evidence="3" id="KW-0560">Oxidoreductase</keyword>
<name>A7THE4_VANPO</name>
<organism evidence="6">
    <name type="scientific">Vanderwaltozyma polyspora (strain ATCC 22028 / DSM 70294 / BCRC 21397 / CBS 2163 / NBRC 10782 / NRRL Y-8283 / UCD 57-17)</name>
    <name type="common">Kluyveromyces polysporus</name>
    <dbReference type="NCBI Taxonomy" id="436907"/>
    <lineage>
        <taxon>Eukaryota</taxon>
        <taxon>Fungi</taxon>
        <taxon>Dikarya</taxon>
        <taxon>Ascomycota</taxon>
        <taxon>Saccharomycotina</taxon>
        <taxon>Saccharomycetes</taxon>
        <taxon>Saccharomycetales</taxon>
        <taxon>Saccharomycetaceae</taxon>
        <taxon>Vanderwaltozyma</taxon>
    </lineage>
</organism>
<dbReference type="GO" id="GO:0006654">
    <property type="term" value="P:phosphatidic acid biosynthetic process"/>
    <property type="evidence" value="ECO:0007669"/>
    <property type="project" value="EnsemblFungi"/>
</dbReference>
<dbReference type="PANTHER" id="PTHR44169">
    <property type="entry name" value="NADPH-DEPENDENT 1-ACYLDIHYDROXYACETONE PHOSPHATE REDUCTASE"/>
    <property type="match status" value="1"/>
</dbReference>
<dbReference type="InParanoid" id="A7THE4"/>
<dbReference type="GO" id="GO:0000140">
    <property type="term" value="F:acylglycerone-phosphate reductase (NADP+) activity"/>
    <property type="evidence" value="ECO:0007669"/>
    <property type="project" value="EnsemblFungi"/>
</dbReference>
<evidence type="ECO:0000256" key="1">
    <source>
        <dbReference type="ARBA" id="ARBA00006484"/>
    </source>
</evidence>
<dbReference type="PhylomeDB" id="A7THE4"/>
<dbReference type="STRING" id="436907.A7THE4"/>
<dbReference type="InterPro" id="IPR036291">
    <property type="entry name" value="NAD(P)-bd_dom_sf"/>
</dbReference>
<dbReference type="SUPFAM" id="SSF51735">
    <property type="entry name" value="NAD(P)-binding Rossmann-fold domains"/>
    <property type="match status" value="1"/>
</dbReference>
<evidence type="ECO:0008006" key="7">
    <source>
        <dbReference type="Google" id="ProtNLM"/>
    </source>
</evidence>
<proteinExistence type="inferred from homology"/>
<evidence type="ECO:0000313" key="6">
    <source>
        <dbReference type="Proteomes" id="UP000000267"/>
    </source>
</evidence>
<dbReference type="PROSITE" id="PS00061">
    <property type="entry name" value="ADH_SHORT"/>
    <property type="match status" value="1"/>
</dbReference>
<dbReference type="KEGG" id="vpo:Kpol_1039p17"/>
<evidence type="ECO:0000256" key="2">
    <source>
        <dbReference type="ARBA" id="ARBA00022857"/>
    </source>
</evidence>
<dbReference type="RefSeq" id="XP_001646126.1">
    <property type="nucleotide sequence ID" value="XM_001646076.1"/>
</dbReference>
<evidence type="ECO:0000256" key="3">
    <source>
        <dbReference type="ARBA" id="ARBA00023002"/>
    </source>
</evidence>
<dbReference type="Proteomes" id="UP000000267">
    <property type="component" value="Unassembled WGS sequence"/>
</dbReference>
<evidence type="ECO:0000313" key="5">
    <source>
        <dbReference type="EMBL" id="EDO18268.1"/>
    </source>
</evidence>
<dbReference type="FunFam" id="3.40.50.720:FF:000261">
    <property type="entry name" value="NADPH-dependent 1-acyldihydroxyacetone phosphate reductase"/>
    <property type="match status" value="1"/>
</dbReference>
<dbReference type="InterPro" id="IPR020904">
    <property type="entry name" value="Sc_DH/Rdtase_CS"/>
</dbReference>
<dbReference type="GO" id="GO:0004806">
    <property type="term" value="F:triacylglycerol lipase activity"/>
    <property type="evidence" value="ECO:0007669"/>
    <property type="project" value="EnsemblFungi"/>
</dbReference>
<dbReference type="Pfam" id="PF00106">
    <property type="entry name" value="adh_short"/>
    <property type="match status" value="1"/>
</dbReference>
<sequence>MSEEKERIALVTGASSGIGFAVTQKLASKGFKVYACARRTLEIEPLVRLYPNKVIATKIDISNEEEILELRERLSEELPDQKLDVLYNNAGQSCTFPALDVTDAAMKQCFDVNVFGHVNMCRELSKFLIRAKGTIVFTGSIAGIITFPFGSIYSASKAAIHQYARGLHLELKPFNVRVINAITGGVNTNIADTRPLPSGSIFNFEEGIEAFQNRQLMAKRNNPMSADEYAELLVKDILSSKDPVDVYRGTFARFMSYVQYFVPYWLLEYALIKKFKLGKVFTALSSKSKRE</sequence>
<dbReference type="OMA" id="GGTPDWF"/>